<dbReference type="EMBL" id="LT906446">
    <property type="protein sequence ID" value="SNU96752.1"/>
    <property type="molecule type" value="Genomic_DNA"/>
</dbReference>
<dbReference type="AlphaFoldDB" id="A0A239TGS8"/>
<keyword evidence="2" id="KW-1185">Reference proteome</keyword>
<name>A0A239TGS8_9FIRM</name>
<protein>
    <submittedName>
        <fullName evidence="1">Uncharacterized protein</fullName>
    </submittedName>
</protein>
<dbReference type="Proteomes" id="UP000215383">
    <property type="component" value="Chromosome 1"/>
</dbReference>
<evidence type="ECO:0000313" key="1">
    <source>
        <dbReference type="EMBL" id="SNU96752.1"/>
    </source>
</evidence>
<organism evidence="1 2">
    <name type="scientific">Megamonas hypermegale</name>
    <dbReference type="NCBI Taxonomy" id="158847"/>
    <lineage>
        <taxon>Bacteria</taxon>
        <taxon>Bacillati</taxon>
        <taxon>Bacillota</taxon>
        <taxon>Negativicutes</taxon>
        <taxon>Selenomonadales</taxon>
        <taxon>Selenomonadaceae</taxon>
        <taxon>Megamonas</taxon>
    </lineage>
</organism>
<dbReference type="RefSeq" id="WP_027889683.1">
    <property type="nucleotide sequence ID" value="NZ_CASFMS010000058.1"/>
</dbReference>
<reference evidence="1 2" key="1">
    <citation type="submission" date="2017-06" db="EMBL/GenBank/DDBJ databases">
        <authorList>
            <consortium name="Pathogen Informatics"/>
        </authorList>
    </citation>
    <scope>NUCLEOTIDE SEQUENCE [LARGE SCALE GENOMIC DNA]</scope>
    <source>
        <strain evidence="1 2">NCTC10570</strain>
    </source>
</reference>
<accession>A0A239TGS8</accession>
<dbReference type="GeneID" id="78506669"/>
<evidence type="ECO:0000313" key="2">
    <source>
        <dbReference type="Proteomes" id="UP000215383"/>
    </source>
</evidence>
<proteinExistence type="predicted"/>
<sequence length="66" mass="8285">MISDEMMTNDTLKPYFMKNKKWYYFDEENFCYKLTDRAPRKAIESYRKFYDDELIKINGEWHIIQK</sequence>
<gene>
    <name evidence="1" type="ORF">SAMEA4364220_00640</name>
</gene>